<feature type="domain" description="NADH-Ubiquinone oxidoreductase (complex I) chain 5 N-terminal" evidence="11">
    <location>
        <begin position="255"/>
        <end position="286"/>
    </location>
</feature>
<feature type="domain" description="NADH:quinone oxidoreductase/Mrp antiporter transmembrane" evidence="10">
    <location>
        <begin position="318"/>
        <end position="605"/>
    </location>
</feature>
<evidence type="ECO:0000256" key="9">
    <source>
        <dbReference type="SAM" id="Phobius"/>
    </source>
</evidence>
<evidence type="ECO:0000256" key="3">
    <source>
        <dbReference type="ARBA" id="ARBA00022475"/>
    </source>
</evidence>
<feature type="compositionally biased region" description="Basic and acidic residues" evidence="8">
    <location>
        <begin position="30"/>
        <end position="51"/>
    </location>
</feature>
<dbReference type="AlphaFoldDB" id="A0A641AJ32"/>
<accession>A0A641AJ32</accession>
<keyword evidence="3" id="KW-1003">Cell membrane</keyword>
<evidence type="ECO:0000256" key="8">
    <source>
        <dbReference type="SAM" id="MobiDB-lite"/>
    </source>
</evidence>
<feature type="compositionally biased region" description="Basic residues" evidence="8">
    <location>
        <begin position="112"/>
        <end position="122"/>
    </location>
</feature>
<feature type="compositionally biased region" description="Low complexity" evidence="8">
    <location>
        <begin position="639"/>
        <end position="652"/>
    </location>
</feature>
<feature type="compositionally biased region" description="Pro residues" evidence="8">
    <location>
        <begin position="1"/>
        <end position="21"/>
    </location>
</feature>
<feature type="transmembrane region" description="Helical" evidence="9">
    <location>
        <begin position="677"/>
        <end position="699"/>
    </location>
</feature>
<dbReference type="InterPro" id="IPR001516">
    <property type="entry name" value="Proton_antipo_N"/>
</dbReference>
<comment type="caution">
    <text evidence="12">The sequence shown here is derived from an EMBL/GenBank/DDBJ whole genome shotgun (WGS) entry which is preliminary data.</text>
</comment>
<sequence>MPTVPPVPKGPPHDPQPPPGDPGRRHGRGRRDAGARAQPDAHPDRLRADRQRRQRAVPGGLRTRRHRPHRRPVRQAHERPAAPGHGADGNRHHPRRHGVRPGPGLPRVAAHGPRRRPGRRRGRPDPSPRRAGRDLRELRRRRCGTPRRGGFRRPGAAPRDPRGAGRDGAGGPFDRLTGRSGRLRGRGLVNQIVLLPVILPLLGAGLCLVFGRSARAQRVISIAILALVVTVSAVLLYRADHFGPQTVNVGGWPADIGISLVADRLSALMLLVSTIVTLCVLLYSFGQGIVEFGRDAPLSVFHPTFLVLSAGVSNAFLSADLFNLFVGFEILLVSSYVLITLGGTGARVRSGTIYIVVSMISSVVFLVAIACVYAATGTVNFAALSGRIADLPPEVSTLLQLLLLTTFCIKAAVFPLSAWLPDSYPTAPAPVTAVFAGLLTKVGIYAIIRTQTLLFPDSDLRTLLLWAAVFTMVVGILGAVAQSDIKRILSFTLVSHIGYMLFGVALGSTAGLSGAIFYIAHHITVQTTLFLVAGLIEYRSSTTNLDKLGGLARAAPVLSVMFFVPAMNLAGIPPFSGFLGKLALVQAGVDDHRWLSYVAVAAAVVTSLLTLYAIAKVWNRAFWQPAEPEHEAGDDLGSDSHGGSMHGRSGVSTKTERTSTWKVADESDEQRLPLGMVLPTVLLVGCSVALTVVAGPMLAFTTRAADELMQRSPYIVAVLGGGA</sequence>
<feature type="compositionally biased region" description="Basic residues" evidence="8">
    <location>
        <begin position="62"/>
        <end position="74"/>
    </location>
</feature>
<evidence type="ECO:0000256" key="1">
    <source>
        <dbReference type="ARBA" id="ARBA00004651"/>
    </source>
</evidence>
<feature type="transmembrane region" description="Helical" evidence="9">
    <location>
        <begin position="218"/>
        <end position="237"/>
    </location>
</feature>
<feature type="transmembrane region" description="Helical" evidence="9">
    <location>
        <begin position="353"/>
        <end position="375"/>
    </location>
</feature>
<dbReference type="Pfam" id="PF00662">
    <property type="entry name" value="Proton_antipo_N"/>
    <property type="match status" value="1"/>
</dbReference>
<feature type="compositionally biased region" description="Basic and acidic residues" evidence="8">
    <location>
        <begin position="123"/>
        <end position="137"/>
    </location>
</feature>
<feature type="transmembrane region" description="Helical" evidence="9">
    <location>
        <begin position="463"/>
        <end position="481"/>
    </location>
</feature>
<keyword evidence="4 7" id="KW-0812">Transmembrane</keyword>
<dbReference type="InterPro" id="IPR003918">
    <property type="entry name" value="NADH_UbQ_OxRdtase"/>
</dbReference>
<feature type="transmembrane region" description="Helical" evidence="9">
    <location>
        <begin position="427"/>
        <end position="448"/>
    </location>
</feature>
<dbReference type="GO" id="GO:0008137">
    <property type="term" value="F:NADH dehydrogenase (ubiquinone) activity"/>
    <property type="evidence" value="ECO:0007669"/>
    <property type="project" value="InterPro"/>
</dbReference>
<dbReference type="PANTHER" id="PTHR42703">
    <property type="entry name" value="NADH DEHYDROGENASE"/>
    <property type="match status" value="1"/>
</dbReference>
<evidence type="ECO:0000256" key="5">
    <source>
        <dbReference type="ARBA" id="ARBA00022989"/>
    </source>
</evidence>
<protein>
    <submittedName>
        <fullName evidence="12">Na+/H+ antiporter subunit D</fullName>
    </submittedName>
</protein>
<feature type="transmembrane region" description="Helical" evidence="9">
    <location>
        <begin position="298"/>
        <end position="316"/>
    </location>
</feature>
<reference evidence="12" key="1">
    <citation type="submission" date="2019-09" db="EMBL/GenBank/DDBJ databases">
        <authorList>
            <person name="Li J."/>
        </authorList>
    </citation>
    <scope>NUCLEOTIDE SEQUENCE [LARGE SCALE GENOMIC DNA]</scope>
    <source>
        <strain evidence="12">NRBC 14897</strain>
    </source>
</reference>
<dbReference type="InterPro" id="IPR050586">
    <property type="entry name" value="CPA3_Na-H_Antiporter_D"/>
</dbReference>
<feature type="compositionally biased region" description="Basic residues" evidence="8">
    <location>
        <begin position="138"/>
        <end position="151"/>
    </location>
</feature>
<dbReference type="OrthoDB" id="9768329at2"/>
<feature type="transmembrane region" description="Helical" evidence="9">
    <location>
        <begin position="550"/>
        <end position="574"/>
    </location>
</feature>
<evidence type="ECO:0000256" key="7">
    <source>
        <dbReference type="RuleBase" id="RU000320"/>
    </source>
</evidence>
<keyword evidence="5 9" id="KW-1133">Transmembrane helix</keyword>
<feature type="compositionally biased region" description="Basic and acidic residues" evidence="8">
    <location>
        <begin position="654"/>
        <end position="663"/>
    </location>
</feature>
<comment type="similarity">
    <text evidence="2">Belongs to the CPA3 antiporters (TC 2.A.63) subunit D family.</text>
</comment>
<gene>
    <name evidence="12" type="ORF">ESP62_016160</name>
</gene>
<dbReference type="PRINTS" id="PR01437">
    <property type="entry name" value="NUOXDRDTASE4"/>
</dbReference>
<keyword evidence="6 9" id="KW-0472">Membrane</keyword>
<dbReference type="GO" id="GO:0005886">
    <property type="term" value="C:plasma membrane"/>
    <property type="evidence" value="ECO:0007669"/>
    <property type="project" value="UniProtKB-SubCell"/>
</dbReference>
<dbReference type="Pfam" id="PF00361">
    <property type="entry name" value="Proton_antipo_M"/>
    <property type="match status" value="1"/>
</dbReference>
<feature type="transmembrane region" description="Helical" evidence="9">
    <location>
        <begin position="515"/>
        <end position="538"/>
    </location>
</feature>
<evidence type="ECO:0000259" key="11">
    <source>
        <dbReference type="Pfam" id="PF00662"/>
    </source>
</evidence>
<dbReference type="GO" id="GO:0042773">
    <property type="term" value="P:ATP synthesis coupled electron transport"/>
    <property type="evidence" value="ECO:0007669"/>
    <property type="project" value="InterPro"/>
</dbReference>
<feature type="transmembrane region" description="Helical" evidence="9">
    <location>
        <begin position="265"/>
        <end position="286"/>
    </location>
</feature>
<dbReference type="InterPro" id="IPR001750">
    <property type="entry name" value="ND/Mrp_TM"/>
</dbReference>
<dbReference type="NCBIfam" id="NF009308">
    <property type="entry name" value="PRK12665.1"/>
    <property type="match status" value="1"/>
</dbReference>
<evidence type="ECO:0000313" key="13">
    <source>
        <dbReference type="Proteomes" id="UP001515100"/>
    </source>
</evidence>
<name>A0A641AJ32_9ACTN</name>
<dbReference type="PANTHER" id="PTHR42703:SF1">
    <property type="entry name" value="NA(+)_H(+) ANTIPORTER SUBUNIT D1"/>
    <property type="match status" value="1"/>
</dbReference>
<dbReference type="Proteomes" id="UP001515100">
    <property type="component" value="Unassembled WGS sequence"/>
</dbReference>
<feature type="region of interest" description="Disordered" evidence="8">
    <location>
        <begin position="1"/>
        <end position="180"/>
    </location>
</feature>
<evidence type="ECO:0000256" key="6">
    <source>
        <dbReference type="ARBA" id="ARBA00023136"/>
    </source>
</evidence>
<evidence type="ECO:0000313" key="12">
    <source>
        <dbReference type="EMBL" id="KAA1374903.1"/>
    </source>
</evidence>
<comment type="subcellular location">
    <subcellularLocation>
        <location evidence="1">Cell membrane</location>
        <topology evidence="1">Multi-pass membrane protein</topology>
    </subcellularLocation>
    <subcellularLocation>
        <location evidence="7">Membrane</location>
        <topology evidence="7">Multi-pass membrane protein</topology>
    </subcellularLocation>
</comment>
<feature type="transmembrane region" description="Helical" evidence="9">
    <location>
        <begin position="395"/>
        <end position="420"/>
    </location>
</feature>
<keyword evidence="13" id="KW-1185">Reference proteome</keyword>
<feature type="compositionally biased region" description="Low complexity" evidence="8">
    <location>
        <begin position="100"/>
        <end position="111"/>
    </location>
</feature>
<proteinExistence type="inferred from homology"/>
<organism evidence="12 13">
    <name type="scientific">Aeromicrobium fastidiosum</name>
    <dbReference type="NCBI Taxonomy" id="52699"/>
    <lineage>
        <taxon>Bacteria</taxon>
        <taxon>Bacillati</taxon>
        <taxon>Actinomycetota</taxon>
        <taxon>Actinomycetes</taxon>
        <taxon>Propionibacteriales</taxon>
        <taxon>Nocardioidaceae</taxon>
        <taxon>Aeromicrobium</taxon>
    </lineage>
</organism>
<feature type="transmembrane region" description="Helical" evidence="9">
    <location>
        <begin position="322"/>
        <end position="341"/>
    </location>
</feature>
<evidence type="ECO:0000259" key="10">
    <source>
        <dbReference type="Pfam" id="PF00361"/>
    </source>
</evidence>
<feature type="transmembrane region" description="Helical" evidence="9">
    <location>
        <begin position="192"/>
        <end position="211"/>
    </location>
</feature>
<evidence type="ECO:0000256" key="4">
    <source>
        <dbReference type="ARBA" id="ARBA00022692"/>
    </source>
</evidence>
<feature type="transmembrane region" description="Helical" evidence="9">
    <location>
        <begin position="488"/>
        <end position="509"/>
    </location>
</feature>
<dbReference type="EMBL" id="SDPP02000004">
    <property type="protein sequence ID" value="KAA1374903.1"/>
    <property type="molecule type" value="Genomic_DNA"/>
</dbReference>
<feature type="transmembrane region" description="Helical" evidence="9">
    <location>
        <begin position="594"/>
        <end position="615"/>
    </location>
</feature>
<feature type="region of interest" description="Disordered" evidence="8">
    <location>
        <begin position="629"/>
        <end position="663"/>
    </location>
</feature>
<evidence type="ECO:0000256" key="2">
    <source>
        <dbReference type="ARBA" id="ARBA00005346"/>
    </source>
</evidence>